<organism evidence="10 11">
    <name type="scientific">Secundilactobacillus malefermentans</name>
    <dbReference type="NCBI Taxonomy" id="176292"/>
    <lineage>
        <taxon>Bacteria</taxon>
        <taxon>Bacillati</taxon>
        <taxon>Bacillota</taxon>
        <taxon>Bacilli</taxon>
        <taxon>Lactobacillales</taxon>
        <taxon>Lactobacillaceae</taxon>
        <taxon>Secundilactobacillus</taxon>
    </lineage>
</organism>
<accession>A0A4R5NDE1</accession>
<dbReference type="Pfam" id="PF07690">
    <property type="entry name" value="MFS_1"/>
    <property type="match status" value="1"/>
</dbReference>
<feature type="transmembrane region" description="Helical" evidence="8">
    <location>
        <begin position="335"/>
        <end position="354"/>
    </location>
</feature>
<proteinExistence type="inferred from homology"/>
<feature type="transmembrane region" description="Helical" evidence="8">
    <location>
        <begin position="401"/>
        <end position="420"/>
    </location>
</feature>
<keyword evidence="6 8" id="KW-1133">Transmembrane helix</keyword>
<feature type="transmembrane region" description="Helical" evidence="8">
    <location>
        <begin position="165"/>
        <end position="186"/>
    </location>
</feature>
<feature type="transmembrane region" description="Helical" evidence="8">
    <location>
        <begin position="226"/>
        <end position="248"/>
    </location>
</feature>
<dbReference type="GO" id="GO:0022857">
    <property type="term" value="F:transmembrane transporter activity"/>
    <property type="evidence" value="ECO:0007669"/>
    <property type="project" value="InterPro"/>
</dbReference>
<dbReference type="InterPro" id="IPR004638">
    <property type="entry name" value="EmrB-like"/>
</dbReference>
<dbReference type="GO" id="GO:0005886">
    <property type="term" value="C:plasma membrane"/>
    <property type="evidence" value="ECO:0007669"/>
    <property type="project" value="UniProtKB-SubCell"/>
</dbReference>
<sequence>MINTNQKIRGQVIAAVIATGLMSFCGVIVETAMNITFPTLMREFGVTTSTVQWLTTGYLLTVAIIVPLSSTLKKRFKMKSLFITANLLFILGLILDAVAPIFPVLLLGRIIQGCGTGIALPLMFNIIIDQVPQQKLGLMMGIGTLITAVAPAIGPTFGGVVVASLGWRFIFIILLPILIISFFMGIKTIEQKSTIQAVKVDGLSVLLIFVTFIGLILGFSQMGGHPFMSLSVGGAMLIGLIGLVGLVYRSLRISQPVIDIRVLKNSSFSGHVVAFFILQVASLGLSFILPNYMQLVNGSTSTIAGLVVLPGAAIGAAMSPISGRLLDNLGAKKPIFTGVFIVLIGLALFTLLALNMGNLAILVIYVIYMIGIGLIFGNIMTNSLSVLNAAQQTDGNAILNTLQQFAGAMGTSIVSAIIAMSQLSGHGSLARLTAIGSRNALLVLTLLVIVAIGMLIYAVNLGEKQKVNRSKR</sequence>
<keyword evidence="4" id="KW-1003">Cell membrane</keyword>
<evidence type="ECO:0000259" key="9">
    <source>
        <dbReference type="PROSITE" id="PS50850"/>
    </source>
</evidence>
<feature type="transmembrane region" description="Helical" evidence="8">
    <location>
        <begin position="110"/>
        <end position="128"/>
    </location>
</feature>
<comment type="subcellular location">
    <subcellularLocation>
        <location evidence="1">Cell membrane</location>
        <topology evidence="1">Multi-pass membrane protein</topology>
    </subcellularLocation>
</comment>
<dbReference type="PANTHER" id="PTHR42718">
    <property type="entry name" value="MAJOR FACILITATOR SUPERFAMILY MULTIDRUG TRANSPORTER MFSC"/>
    <property type="match status" value="1"/>
</dbReference>
<comment type="similarity">
    <text evidence="2">Belongs to the major facilitator superfamily. EmrB family.</text>
</comment>
<dbReference type="PRINTS" id="PR01036">
    <property type="entry name" value="TCRTETB"/>
</dbReference>
<name>A0A4R5NDE1_9LACO</name>
<feature type="transmembrane region" description="Helical" evidence="8">
    <location>
        <begin position="135"/>
        <end position="153"/>
    </location>
</feature>
<evidence type="ECO:0000313" key="10">
    <source>
        <dbReference type="EMBL" id="TDG71144.1"/>
    </source>
</evidence>
<dbReference type="Proteomes" id="UP000294854">
    <property type="component" value="Unassembled WGS sequence"/>
</dbReference>
<dbReference type="Gene3D" id="1.20.1720.10">
    <property type="entry name" value="Multidrug resistance protein D"/>
    <property type="match status" value="1"/>
</dbReference>
<gene>
    <name evidence="10" type="ORF">C5L31_001831</name>
</gene>
<dbReference type="OrthoDB" id="9816041at2"/>
<evidence type="ECO:0000256" key="1">
    <source>
        <dbReference type="ARBA" id="ARBA00004651"/>
    </source>
</evidence>
<feature type="transmembrane region" description="Helical" evidence="8">
    <location>
        <begin position="12"/>
        <end position="31"/>
    </location>
</feature>
<comment type="caution">
    <text evidence="10">The sequence shown here is derived from an EMBL/GenBank/DDBJ whole genome shotgun (WGS) entry which is preliminary data.</text>
</comment>
<keyword evidence="3" id="KW-0813">Transport</keyword>
<keyword evidence="5 8" id="KW-0812">Transmembrane</keyword>
<protein>
    <recommendedName>
        <fullName evidence="9">Major facilitator superfamily (MFS) profile domain-containing protein</fullName>
    </recommendedName>
</protein>
<feature type="transmembrane region" description="Helical" evidence="8">
    <location>
        <begin position="440"/>
        <end position="462"/>
    </location>
</feature>
<dbReference type="PANTHER" id="PTHR42718:SF9">
    <property type="entry name" value="MAJOR FACILITATOR SUPERFAMILY MULTIDRUG TRANSPORTER MFSC"/>
    <property type="match status" value="1"/>
</dbReference>
<dbReference type="STRING" id="1122149.FD44_GL000494"/>
<feature type="transmembrane region" description="Helical" evidence="8">
    <location>
        <begin position="81"/>
        <end position="104"/>
    </location>
</feature>
<dbReference type="Gene3D" id="1.20.1250.20">
    <property type="entry name" value="MFS general substrate transporter like domains"/>
    <property type="match status" value="1"/>
</dbReference>
<dbReference type="RefSeq" id="WP_010619523.1">
    <property type="nucleotide sequence ID" value="NZ_CP042371.1"/>
</dbReference>
<evidence type="ECO:0000256" key="7">
    <source>
        <dbReference type="ARBA" id="ARBA00023136"/>
    </source>
</evidence>
<evidence type="ECO:0000256" key="6">
    <source>
        <dbReference type="ARBA" id="ARBA00022989"/>
    </source>
</evidence>
<feature type="transmembrane region" description="Helical" evidence="8">
    <location>
        <begin position="198"/>
        <end position="220"/>
    </location>
</feature>
<feature type="transmembrane region" description="Helical" evidence="8">
    <location>
        <begin position="360"/>
        <end position="380"/>
    </location>
</feature>
<evidence type="ECO:0000256" key="8">
    <source>
        <dbReference type="SAM" id="Phobius"/>
    </source>
</evidence>
<evidence type="ECO:0000256" key="2">
    <source>
        <dbReference type="ARBA" id="ARBA00008537"/>
    </source>
</evidence>
<feature type="transmembrane region" description="Helical" evidence="8">
    <location>
        <begin position="301"/>
        <end position="323"/>
    </location>
</feature>
<feature type="domain" description="Major facilitator superfamily (MFS) profile" evidence="9">
    <location>
        <begin position="11"/>
        <end position="465"/>
    </location>
</feature>
<dbReference type="EMBL" id="PUFO01000107">
    <property type="protein sequence ID" value="TDG71144.1"/>
    <property type="molecule type" value="Genomic_DNA"/>
</dbReference>
<feature type="transmembrane region" description="Helical" evidence="8">
    <location>
        <begin position="51"/>
        <end position="69"/>
    </location>
</feature>
<dbReference type="NCBIfam" id="TIGR00711">
    <property type="entry name" value="efflux_EmrB"/>
    <property type="match status" value="1"/>
</dbReference>
<dbReference type="InterPro" id="IPR036259">
    <property type="entry name" value="MFS_trans_sf"/>
</dbReference>
<dbReference type="SUPFAM" id="SSF103473">
    <property type="entry name" value="MFS general substrate transporter"/>
    <property type="match status" value="1"/>
</dbReference>
<keyword evidence="11" id="KW-1185">Reference proteome</keyword>
<evidence type="ECO:0000256" key="3">
    <source>
        <dbReference type="ARBA" id="ARBA00022448"/>
    </source>
</evidence>
<dbReference type="AlphaFoldDB" id="A0A4R5NDE1"/>
<feature type="transmembrane region" description="Helical" evidence="8">
    <location>
        <begin position="268"/>
        <end position="289"/>
    </location>
</feature>
<evidence type="ECO:0000256" key="5">
    <source>
        <dbReference type="ARBA" id="ARBA00022692"/>
    </source>
</evidence>
<reference evidence="10 11" key="1">
    <citation type="journal article" date="2019" name="Appl. Microbiol. Biotechnol.">
        <title>Uncovering carbohydrate metabolism through a genotype-phenotype association study of 56 lactic acid bacteria genomes.</title>
        <authorList>
            <person name="Buron-Moles G."/>
            <person name="Chailyan A."/>
            <person name="Dolejs I."/>
            <person name="Forster J."/>
            <person name="Miks M.H."/>
        </authorList>
    </citation>
    <scope>NUCLEOTIDE SEQUENCE [LARGE SCALE GENOMIC DNA]</scope>
    <source>
        <strain evidence="10 11">ATCC 49373</strain>
    </source>
</reference>
<evidence type="ECO:0000256" key="4">
    <source>
        <dbReference type="ARBA" id="ARBA00022475"/>
    </source>
</evidence>
<dbReference type="PROSITE" id="PS50850">
    <property type="entry name" value="MFS"/>
    <property type="match status" value="1"/>
</dbReference>
<dbReference type="InterPro" id="IPR011701">
    <property type="entry name" value="MFS"/>
</dbReference>
<keyword evidence="7 8" id="KW-0472">Membrane</keyword>
<dbReference type="InterPro" id="IPR020846">
    <property type="entry name" value="MFS_dom"/>
</dbReference>
<evidence type="ECO:0000313" key="11">
    <source>
        <dbReference type="Proteomes" id="UP000294854"/>
    </source>
</evidence>